<organism evidence="2 4">
    <name type="scientific">Paenibacillus barcinonensis</name>
    <dbReference type="NCBI Taxonomy" id="198119"/>
    <lineage>
        <taxon>Bacteria</taxon>
        <taxon>Bacillati</taxon>
        <taxon>Bacillota</taxon>
        <taxon>Bacilli</taxon>
        <taxon>Bacillales</taxon>
        <taxon>Paenibacillaceae</taxon>
        <taxon>Paenibacillus</taxon>
    </lineage>
</organism>
<evidence type="ECO:0000313" key="5">
    <source>
        <dbReference type="Proteomes" id="UP000509327"/>
    </source>
</evidence>
<dbReference type="AlphaFoldDB" id="A0A2V4VEV6"/>
<dbReference type="InterPro" id="IPR016181">
    <property type="entry name" value="Acyl_CoA_acyltransferase"/>
</dbReference>
<sequence length="181" mass="20267">MTHTFNIHSESIHDNFRAVQAGPEDTDDVQSLLLETALWLQSQGSSQWSALLDGEDSHNTPAAIRRGDVFIFKKEAEIAGMVILMQKPSPWDCKLWGDKAHALDGALYLHRLAIRRKYAHTGLGKSILLWSINGIKFEHKSLVRLDCGASNATLNAFYARNGFSFVNESDGFSMYERAVEL</sequence>
<name>A0A2V4VEV6_PAEBA</name>
<dbReference type="PROSITE" id="PS51186">
    <property type="entry name" value="GNAT"/>
    <property type="match status" value="1"/>
</dbReference>
<dbReference type="Pfam" id="PF00583">
    <property type="entry name" value="Acetyltransf_1"/>
    <property type="match status" value="1"/>
</dbReference>
<dbReference type="RefSeq" id="WP_110893412.1">
    <property type="nucleotide sequence ID" value="NZ_CP054614.1"/>
</dbReference>
<keyword evidence="5" id="KW-1185">Reference proteome</keyword>
<dbReference type="Proteomes" id="UP000509327">
    <property type="component" value="Chromosome"/>
</dbReference>
<dbReference type="SUPFAM" id="SSF55729">
    <property type="entry name" value="Acyl-CoA N-acyltransferases (Nat)"/>
    <property type="match status" value="1"/>
</dbReference>
<evidence type="ECO:0000259" key="1">
    <source>
        <dbReference type="PROSITE" id="PS51186"/>
    </source>
</evidence>
<dbReference type="EMBL" id="CP054614">
    <property type="protein sequence ID" value="QKS59533.1"/>
    <property type="molecule type" value="Genomic_DNA"/>
</dbReference>
<evidence type="ECO:0000313" key="4">
    <source>
        <dbReference type="Proteomes" id="UP000247790"/>
    </source>
</evidence>
<dbReference type="EMBL" id="QJSW01000001">
    <property type="protein sequence ID" value="PYE52350.1"/>
    <property type="molecule type" value="Genomic_DNA"/>
</dbReference>
<dbReference type="InterPro" id="IPR000182">
    <property type="entry name" value="GNAT_dom"/>
</dbReference>
<gene>
    <name evidence="2" type="ORF">DFQ00_101285</name>
    <name evidence="3" type="ORF">HUB98_27220</name>
</gene>
<proteinExistence type="predicted"/>
<evidence type="ECO:0000313" key="3">
    <source>
        <dbReference type="EMBL" id="QKS59533.1"/>
    </source>
</evidence>
<accession>A0A2V4VEV6</accession>
<protein>
    <submittedName>
        <fullName evidence="2">Acetyltransferase (GNAT) family protein</fullName>
    </submittedName>
    <submittedName>
        <fullName evidence="3">GNAT family N-acetyltransferase</fullName>
    </submittedName>
</protein>
<reference evidence="3 5" key="2">
    <citation type="submission" date="2020-06" db="EMBL/GenBank/DDBJ databases">
        <title>Complete genome of Paenibacillus barcinonensis KACC11450.</title>
        <authorList>
            <person name="Kim M."/>
            <person name="Park Y.-J."/>
            <person name="Shin J.-H."/>
        </authorList>
    </citation>
    <scope>NUCLEOTIDE SEQUENCE [LARGE SCALE GENOMIC DNA]</scope>
    <source>
        <strain evidence="3 5">KACC11450</strain>
    </source>
</reference>
<dbReference type="GO" id="GO:0016747">
    <property type="term" value="F:acyltransferase activity, transferring groups other than amino-acyl groups"/>
    <property type="evidence" value="ECO:0007669"/>
    <property type="project" value="InterPro"/>
</dbReference>
<dbReference type="OrthoDB" id="6382410at2"/>
<dbReference type="Gene3D" id="3.40.630.30">
    <property type="match status" value="1"/>
</dbReference>
<dbReference type="Proteomes" id="UP000247790">
    <property type="component" value="Unassembled WGS sequence"/>
</dbReference>
<feature type="domain" description="N-acetyltransferase" evidence="1">
    <location>
        <begin position="14"/>
        <end position="181"/>
    </location>
</feature>
<evidence type="ECO:0000313" key="2">
    <source>
        <dbReference type="EMBL" id="PYE52350.1"/>
    </source>
</evidence>
<keyword evidence="2" id="KW-0808">Transferase</keyword>
<reference evidence="2 4" key="1">
    <citation type="submission" date="2018-06" db="EMBL/GenBank/DDBJ databases">
        <title>Genomic Encyclopedia of Type Strains, Phase III (KMG-III): the genomes of soil and plant-associated and newly described type strains.</title>
        <authorList>
            <person name="Whitman W."/>
        </authorList>
    </citation>
    <scope>NUCLEOTIDE SEQUENCE [LARGE SCALE GENOMIC DNA]</scope>
    <source>
        <strain evidence="2 4">CECT 7022</strain>
    </source>
</reference>